<feature type="non-terminal residue" evidence="1">
    <location>
        <position position="53"/>
    </location>
</feature>
<evidence type="ECO:0000313" key="1">
    <source>
        <dbReference type="EMBL" id="KAL0151320.1"/>
    </source>
</evidence>
<protein>
    <submittedName>
        <fullName evidence="1">Uncharacterized protein</fullName>
    </submittedName>
</protein>
<dbReference type="AlphaFoldDB" id="A0ABD0MQP3"/>
<organism evidence="1 2">
    <name type="scientific">Cirrhinus mrigala</name>
    <name type="common">Mrigala</name>
    <dbReference type="NCBI Taxonomy" id="683832"/>
    <lineage>
        <taxon>Eukaryota</taxon>
        <taxon>Metazoa</taxon>
        <taxon>Chordata</taxon>
        <taxon>Craniata</taxon>
        <taxon>Vertebrata</taxon>
        <taxon>Euteleostomi</taxon>
        <taxon>Actinopterygii</taxon>
        <taxon>Neopterygii</taxon>
        <taxon>Teleostei</taxon>
        <taxon>Ostariophysi</taxon>
        <taxon>Cypriniformes</taxon>
        <taxon>Cyprinidae</taxon>
        <taxon>Labeoninae</taxon>
        <taxon>Labeonini</taxon>
        <taxon>Cirrhinus</taxon>
    </lineage>
</organism>
<feature type="non-terminal residue" evidence="1">
    <location>
        <position position="1"/>
    </location>
</feature>
<gene>
    <name evidence="1" type="ORF">M9458_053511</name>
</gene>
<dbReference type="EMBL" id="JAMKFB020000255">
    <property type="protein sequence ID" value="KAL0151320.1"/>
    <property type="molecule type" value="Genomic_DNA"/>
</dbReference>
<reference evidence="1 2" key="1">
    <citation type="submission" date="2024-05" db="EMBL/GenBank/DDBJ databases">
        <title>Genome sequencing and assembly of Indian major carp, Cirrhinus mrigala (Hamilton, 1822).</title>
        <authorList>
            <person name="Mohindra V."/>
            <person name="Chowdhury L.M."/>
            <person name="Lal K."/>
            <person name="Jena J.K."/>
        </authorList>
    </citation>
    <scope>NUCLEOTIDE SEQUENCE [LARGE SCALE GENOMIC DNA]</scope>
    <source>
        <strain evidence="1">CM1030</strain>
        <tissue evidence="1">Blood</tissue>
    </source>
</reference>
<sequence length="53" mass="5960">NDHINIKARTDSFVQIQAASESSKMLPSEAAFQGRKASRHVRILILLHFLSPE</sequence>
<keyword evidence="2" id="KW-1185">Reference proteome</keyword>
<proteinExistence type="predicted"/>
<dbReference type="Proteomes" id="UP001529510">
    <property type="component" value="Unassembled WGS sequence"/>
</dbReference>
<comment type="caution">
    <text evidence="1">The sequence shown here is derived from an EMBL/GenBank/DDBJ whole genome shotgun (WGS) entry which is preliminary data.</text>
</comment>
<evidence type="ECO:0000313" key="2">
    <source>
        <dbReference type="Proteomes" id="UP001529510"/>
    </source>
</evidence>
<name>A0ABD0MQP3_CIRMR</name>
<accession>A0ABD0MQP3</accession>